<keyword evidence="3" id="KW-1185">Reference proteome</keyword>
<feature type="compositionally biased region" description="Basic and acidic residues" evidence="1">
    <location>
        <begin position="104"/>
        <end position="115"/>
    </location>
</feature>
<gene>
    <name evidence="2" type="ORF">L3X38_029214</name>
</gene>
<dbReference type="Proteomes" id="UP001054821">
    <property type="component" value="Chromosome 5"/>
</dbReference>
<evidence type="ECO:0000256" key="1">
    <source>
        <dbReference type="SAM" id="MobiDB-lite"/>
    </source>
</evidence>
<proteinExistence type="predicted"/>
<comment type="caution">
    <text evidence="2">The sequence shown here is derived from an EMBL/GenBank/DDBJ whole genome shotgun (WGS) entry which is preliminary data.</text>
</comment>
<reference evidence="2 3" key="1">
    <citation type="journal article" date="2022" name="G3 (Bethesda)">
        <title>Whole-genome sequence and methylome profiling of the almond [Prunus dulcis (Mill.) D.A. Webb] cultivar 'Nonpareil'.</title>
        <authorList>
            <person name="D'Amico-Willman K.M."/>
            <person name="Ouma W.Z."/>
            <person name="Meulia T."/>
            <person name="Sideli G.M."/>
            <person name="Gradziel T.M."/>
            <person name="Fresnedo-Ramirez J."/>
        </authorList>
    </citation>
    <scope>NUCLEOTIDE SEQUENCE [LARGE SCALE GENOMIC DNA]</scope>
    <source>
        <strain evidence="2">Clone GOH B32 T37-40</strain>
    </source>
</reference>
<dbReference type="EMBL" id="JAJFAZ020000005">
    <property type="protein sequence ID" value="KAI5329817.1"/>
    <property type="molecule type" value="Genomic_DNA"/>
</dbReference>
<evidence type="ECO:0000313" key="2">
    <source>
        <dbReference type="EMBL" id="KAI5329817.1"/>
    </source>
</evidence>
<organism evidence="2 3">
    <name type="scientific">Prunus dulcis</name>
    <name type="common">Almond</name>
    <name type="synonym">Amygdalus dulcis</name>
    <dbReference type="NCBI Taxonomy" id="3755"/>
    <lineage>
        <taxon>Eukaryota</taxon>
        <taxon>Viridiplantae</taxon>
        <taxon>Streptophyta</taxon>
        <taxon>Embryophyta</taxon>
        <taxon>Tracheophyta</taxon>
        <taxon>Spermatophyta</taxon>
        <taxon>Magnoliopsida</taxon>
        <taxon>eudicotyledons</taxon>
        <taxon>Gunneridae</taxon>
        <taxon>Pentapetalae</taxon>
        <taxon>rosids</taxon>
        <taxon>fabids</taxon>
        <taxon>Rosales</taxon>
        <taxon>Rosaceae</taxon>
        <taxon>Amygdaloideae</taxon>
        <taxon>Amygdaleae</taxon>
        <taxon>Prunus</taxon>
    </lineage>
</organism>
<feature type="region of interest" description="Disordered" evidence="1">
    <location>
        <begin position="1"/>
        <end position="42"/>
    </location>
</feature>
<accession>A0AAD4VT70</accession>
<sequence>MPMDLNLGTQADLEDNDQYHDSENDLGNAEIEDSEYEEENNTTQLDELLCENIQFEDMPLVEVDNVFQDNVEFNDLPHENMGCDDVPTINMHSDEPNSNKPNSRNKDKNNEHGSDMTELCNASGDIIVGQVYETKEDIKMKLGIDAMMKNYEFKVK</sequence>
<evidence type="ECO:0000313" key="3">
    <source>
        <dbReference type="Proteomes" id="UP001054821"/>
    </source>
</evidence>
<protein>
    <submittedName>
        <fullName evidence="2">Uncharacterized protein</fullName>
    </submittedName>
</protein>
<name>A0AAD4VT70_PRUDU</name>
<feature type="region of interest" description="Disordered" evidence="1">
    <location>
        <begin position="78"/>
        <end position="118"/>
    </location>
</feature>
<feature type="compositionally biased region" description="Acidic residues" evidence="1">
    <location>
        <begin position="30"/>
        <end position="40"/>
    </location>
</feature>
<dbReference type="AlphaFoldDB" id="A0AAD4VT70"/>